<feature type="compositionally biased region" description="Basic residues" evidence="1">
    <location>
        <begin position="129"/>
        <end position="139"/>
    </location>
</feature>
<reference evidence="2 3" key="1">
    <citation type="submission" date="2016-03" db="EMBL/GenBank/DDBJ databases">
        <title>Cyphomyrmex costatus WGS genome.</title>
        <authorList>
            <person name="Nygaard S."/>
            <person name="Hu H."/>
            <person name="Boomsma J."/>
            <person name="Zhang G."/>
        </authorList>
    </citation>
    <scope>NUCLEOTIDE SEQUENCE [LARGE SCALE GENOMIC DNA]</scope>
    <source>
        <strain evidence="2">MS0001</strain>
        <tissue evidence="2">Whole body</tissue>
    </source>
</reference>
<organism evidence="2 3">
    <name type="scientific">Cyphomyrmex costatus</name>
    <dbReference type="NCBI Taxonomy" id="456900"/>
    <lineage>
        <taxon>Eukaryota</taxon>
        <taxon>Metazoa</taxon>
        <taxon>Ecdysozoa</taxon>
        <taxon>Arthropoda</taxon>
        <taxon>Hexapoda</taxon>
        <taxon>Insecta</taxon>
        <taxon>Pterygota</taxon>
        <taxon>Neoptera</taxon>
        <taxon>Endopterygota</taxon>
        <taxon>Hymenoptera</taxon>
        <taxon>Apocrita</taxon>
        <taxon>Aculeata</taxon>
        <taxon>Formicoidea</taxon>
        <taxon>Formicidae</taxon>
        <taxon>Myrmicinae</taxon>
        <taxon>Cyphomyrmex</taxon>
    </lineage>
</organism>
<gene>
    <name evidence="2" type="ORF">ALC62_07850</name>
</gene>
<evidence type="ECO:0000313" key="2">
    <source>
        <dbReference type="EMBL" id="KYN01231.1"/>
    </source>
</evidence>
<dbReference type="AlphaFoldDB" id="A0A195CKI1"/>
<evidence type="ECO:0000313" key="3">
    <source>
        <dbReference type="Proteomes" id="UP000078542"/>
    </source>
</evidence>
<dbReference type="EMBL" id="KQ977622">
    <property type="protein sequence ID" value="KYN01231.1"/>
    <property type="molecule type" value="Genomic_DNA"/>
</dbReference>
<accession>A0A195CKI1</accession>
<sequence length="139" mass="15659">MSETGHLPTDVESSDRDPGAVTLKPGPYPPSPLLGLPGSPFFEYKKHCAFQERRERERERDRERGPVKGNKARKGTSRRERTRRKECVERTRERRLEYDGATSAGCNNLEHLPSGSRVLSHPGEQGGGIRRRPGRSLPS</sequence>
<name>A0A195CKI1_9HYME</name>
<feature type="region of interest" description="Disordered" evidence="1">
    <location>
        <begin position="1"/>
        <end position="139"/>
    </location>
</feature>
<feature type="compositionally biased region" description="Basic and acidic residues" evidence="1">
    <location>
        <begin position="43"/>
        <end position="66"/>
    </location>
</feature>
<proteinExistence type="predicted"/>
<dbReference type="Proteomes" id="UP000078542">
    <property type="component" value="Unassembled WGS sequence"/>
</dbReference>
<feature type="compositionally biased region" description="Basic and acidic residues" evidence="1">
    <location>
        <begin position="77"/>
        <end position="98"/>
    </location>
</feature>
<protein>
    <submittedName>
        <fullName evidence="2">Uncharacterized protein</fullName>
    </submittedName>
</protein>
<keyword evidence="3" id="KW-1185">Reference proteome</keyword>
<evidence type="ECO:0000256" key="1">
    <source>
        <dbReference type="SAM" id="MobiDB-lite"/>
    </source>
</evidence>